<comment type="caution">
    <text evidence="1">The sequence shown here is derived from an EMBL/GenBank/DDBJ whole genome shotgun (WGS) entry which is preliminary data.</text>
</comment>
<gene>
    <name evidence="1" type="ORF">MSG28_002109</name>
</gene>
<dbReference type="EMBL" id="CM046103">
    <property type="protein sequence ID" value="KAI8427623.1"/>
    <property type="molecule type" value="Genomic_DNA"/>
</dbReference>
<name>A0ACC0JU30_CHOFU</name>
<proteinExistence type="predicted"/>
<organism evidence="1 2">
    <name type="scientific">Choristoneura fumiferana</name>
    <name type="common">Spruce budworm moth</name>
    <name type="synonym">Archips fumiferana</name>
    <dbReference type="NCBI Taxonomy" id="7141"/>
    <lineage>
        <taxon>Eukaryota</taxon>
        <taxon>Metazoa</taxon>
        <taxon>Ecdysozoa</taxon>
        <taxon>Arthropoda</taxon>
        <taxon>Hexapoda</taxon>
        <taxon>Insecta</taxon>
        <taxon>Pterygota</taxon>
        <taxon>Neoptera</taxon>
        <taxon>Endopterygota</taxon>
        <taxon>Lepidoptera</taxon>
        <taxon>Glossata</taxon>
        <taxon>Ditrysia</taxon>
        <taxon>Tortricoidea</taxon>
        <taxon>Tortricidae</taxon>
        <taxon>Tortricinae</taxon>
        <taxon>Choristoneura</taxon>
    </lineage>
</organism>
<evidence type="ECO:0000313" key="1">
    <source>
        <dbReference type="EMBL" id="KAI8427623.1"/>
    </source>
</evidence>
<dbReference type="Proteomes" id="UP001064048">
    <property type="component" value="Chromosome 3"/>
</dbReference>
<keyword evidence="2" id="KW-1185">Reference proteome</keyword>
<accession>A0ACC0JU30</accession>
<sequence length="342" mass="39136">MYVAVIALMVACVCGQDVTQELMEPVDDLADTDLVLAFVIGKQRSYRIGQYIRRRYDGFLSKLYLPDEIKIRTTDYDRTKMTALAALAAIYPPPPAQRWNPNLDWQPVPYDTLPYAVDDLLYWYNCPRYLWLRDRHYELPEVVNILRPYQNLFNYLSEKTGSNITTPEAVFYLDSLFQTLENVNIWPPKWATDVMPQIKEMTKIEYAVETYSSELLRLAAGVLMTDIVNATNRAVAGYLDQPKMRLYSAHENNVAAVMAAVRAFQAHQPNYGATFSLELRKHRTTGRHGIAAVYSQNTGQPEEIVPIQGCGGGQLCDYDTFLKLVQDIMWSPEDFRMACPSK</sequence>
<evidence type="ECO:0000313" key="2">
    <source>
        <dbReference type="Proteomes" id="UP001064048"/>
    </source>
</evidence>
<protein>
    <submittedName>
        <fullName evidence="1">Uncharacterized protein</fullName>
    </submittedName>
</protein>
<reference evidence="1 2" key="1">
    <citation type="journal article" date="2022" name="Genome Biol. Evol.">
        <title>The Spruce Budworm Genome: Reconstructing the Evolutionary History of Antifreeze Proteins.</title>
        <authorList>
            <person name="Beliveau C."/>
            <person name="Gagne P."/>
            <person name="Picq S."/>
            <person name="Vernygora O."/>
            <person name="Keeling C.I."/>
            <person name="Pinkney K."/>
            <person name="Doucet D."/>
            <person name="Wen F."/>
            <person name="Johnston J.S."/>
            <person name="Maaroufi H."/>
            <person name="Boyle B."/>
            <person name="Laroche J."/>
            <person name="Dewar K."/>
            <person name="Juretic N."/>
            <person name="Blackburn G."/>
            <person name="Nisole A."/>
            <person name="Brunet B."/>
            <person name="Brandao M."/>
            <person name="Lumley L."/>
            <person name="Duan J."/>
            <person name="Quan G."/>
            <person name="Lucarotti C.J."/>
            <person name="Roe A.D."/>
            <person name="Sperling F.A.H."/>
            <person name="Levesque R.C."/>
            <person name="Cusson M."/>
        </authorList>
    </citation>
    <scope>NUCLEOTIDE SEQUENCE [LARGE SCALE GENOMIC DNA]</scope>
    <source>
        <strain evidence="1">Glfc:IPQL:Cfum</strain>
    </source>
</reference>